<dbReference type="PANTHER" id="PTHR23272:SF161">
    <property type="entry name" value="ZINC FINGER BED DOMAIN-CONTAINING PROTEIN RICESLEEPER 1-LIKE"/>
    <property type="match status" value="1"/>
</dbReference>
<feature type="domain" description="hAT-like transposase RNase-H fold" evidence="2">
    <location>
        <begin position="46"/>
        <end position="149"/>
    </location>
</feature>
<dbReference type="GO" id="GO:0046983">
    <property type="term" value="F:protein dimerization activity"/>
    <property type="evidence" value="ECO:0007669"/>
    <property type="project" value="InterPro"/>
</dbReference>
<sequence>MIAFLPTWIARDPSGALMHAFAWHMRPSYWSRAWLVKFYDVTYKLSGCSYSTSSIYFPEIMKILKELHNCKNSEDERIVQMGKQMKANFNKYWGSLNNMNVMLFVAVVLDPKYKLNYIKAKYIIYYFESEAKLLVDRVVNALKEMLNEYMSSNDQACMGDSGYGQNANVEKCVIAMMEEDEEIHDYFIQMEEQKLTSESEIDRYLEELSEKFTLDFDLLLWWKVNSVTYSVLSKVAKDVLAIQCSTVASESAFSTGGRTSN</sequence>
<dbReference type="InterPro" id="IPR025525">
    <property type="entry name" value="hAT-like_transposase_RNase-H"/>
</dbReference>
<evidence type="ECO:0000313" key="3">
    <source>
        <dbReference type="EMBL" id="KAF2303146.1"/>
    </source>
</evidence>
<dbReference type="InterPro" id="IPR012337">
    <property type="entry name" value="RNaseH-like_sf"/>
</dbReference>
<gene>
    <name evidence="3" type="ORF">GH714_014144</name>
</gene>
<name>A0A6A6LSV6_HEVBR</name>
<dbReference type="Pfam" id="PF05699">
    <property type="entry name" value="Dimer_Tnp_hAT"/>
    <property type="match status" value="1"/>
</dbReference>
<evidence type="ECO:0008006" key="5">
    <source>
        <dbReference type="Google" id="ProtNLM"/>
    </source>
</evidence>
<proteinExistence type="predicted"/>
<dbReference type="InterPro" id="IPR008906">
    <property type="entry name" value="HATC_C_dom"/>
</dbReference>
<protein>
    <recommendedName>
        <fullName evidence="5">hAT-like transposase RNase-H fold domain-containing protein</fullName>
    </recommendedName>
</protein>
<evidence type="ECO:0000259" key="2">
    <source>
        <dbReference type="Pfam" id="PF14372"/>
    </source>
</evidence>
<dbReference type="AlphaFoldDB" id="A0A6A6LSV6"/>
<dbReference type="GO" id="GO:0003677">
    <property type="term" value="F:DNA binding"/>
    <property type="evidence" value="ECO:0007669"/>
    <property type="project" value="InterPro"/>
</dbReference>
<keyword evidence="4" id="KW-1185">Reference proteome</keyword>
<dbReference type="Proteomes" id="UP000467840">
    <property type="component" value="Chromosome 16"/>
</dbReference>
<accession>A0A6A6LSV6</accession>
<evidence type="ECO:0000313" key="4">
    <source>
        <dbReference type="Proteomes" id="UP000467840"/>
    </source>
</evidence>
<dbReference type="PANTHER" id="PTHR23272">
    <property type="entry name" value="BED FINGER-RELATED"/>
    <property type="match status" value="1"/>
</dbReference>
<evidence type="ECO:0000259" key="1">
    <source>
        <dbReference type="Pfam" id="PF05699"/>
    </source>
</evidence>
<dbReference type="Pfam" id="PF14372">
    <property type="entry name" value="hAT-like_RNase-H"/>
    <property type="match status" value="1"/>
</dbReference>
<comment type="caution">
    <text evidence="3">The sequence shown here is derived from an EMBL/GenBank/DDBJ whole genome shotgun (WGS) entry which is preliminary data.</text>
</comment>
<dbReference type="SUPFAM" id="SSF53098">
    <property type="entry name" value="Ribonuclease H-like"/>
    <property type="match status" value="1"/>
</dbReference>
<feature type="domain" description="HAT C-terminal dimerisation" evidence="1">
    <location>
        <begin position="200"/>
        <end position="259"/>
    </location>
</feature>
<dbReference type="EMBL" id="JAAGAX010000009">
    <property type="protein sequence ID" value="KAF2303146.1"/>
    <property type="molecule type" value="Genomic_DNA"/>
</dbReference>
<reference evidence="3 4" key="1">
    <citation type="journal article" date="2020" name="Mol. Plant">
        <title>The Chromosome-Based Rubber Tree Genome Provides New Insights into Spurge Genome Evolution and Rubber Biosynthesis.</title>
        <authorList>
            <person name="Liu J."/>
            <person name="Shi C."/>
            <person name="Shi C.C."/>
            <person name="Li W."/>
            <person name="Zhang Q.J."/>
            <person name="Zhang Y."/>
            <person name="Li K."/>
            <person name="Lu H.F."/>
            <person name="Shi C."/>
            <person name="Zhu S.T."/>
            <person name="Xiao Z.Y."/>
            <person name="Nan H."/>
            <person name="Yue Y."/>
            <person name="Zhu X.G."/>
            <person name="Wu Y."/>
            <person name="Hong X.N."/>
            <person name="Fan G.Y."/>
            <person name="Tong Y."/>
            <person name="Zhang D."/>
            <person name="Mao C.L."/>
            <person name="Liu Y.L."/>
            <person name="Hao S.J."/>
            <person name="Liu W.Q."/>
            <person name="Lv M.Q."/>
            <person name="Zhang H.B."/>
            <person name="Liu Y."/>
            <person name="Hu-Tang G.R."/>
            <person name="Wang J.P."/>
            <person name="Wang J.H."/>
            <person name="Sun Y.H."/>
            <person name="Ni S.B."/>
            <person name="Chen W.B."/>
            <person name="Zhang X.C."/>
            <person name="Jiao Y.N."/>
            <person name="Eichler E.E."/>
            <person name="Li G.H."/>
            <person name="Liu X."/>
            <person name="Gao L.Z."/>
        </authorList>
    </citation>
    <scope>NUCLEOTIDE SEQUENCE [LARGE SCALE GENOMIC DNA]</scope>
    <source>
        <strain evidence="4">cv. GT1</strain>
        <tissue evidence="3">Leaf</tissue>
    </source>
</reference>
<organism evidence="3 4">
    <name type="scientific">Hevea brasiliensis</name>
    <name type="common">Para rubber tree</name>
    <name type="synonym">Siphonia brasiliensis</name>
    <dbReference type="NCBI Taxonomy" id="3981"/>
    <lineage>
        <taxon>Eukaryota</taxon>
        <taxon>Viridiplantae</taxon>
        <taxon>Streptophyta</taxon>
        <taxon>Embryophyta</taxon>
        <taxon>Tracheophyta</taxon>
        <taxon>Spermatophyta</taxon>
        <taxon>Magnoliopsida</taxon>
        <taxon>eudicotyledons</taxon>
        <taxon>Gunneridae</taxon>
        <taxon>Pentapetalae</taxon>
        <taxon>rosids</taxon>
        <taxon>fabids</taxon>
        <taxon>Malpighiales</taxon>
        <taxon>Euphorbiaceae</taxon>
        <taxon>Crotonoideae</taxon>
        <taxon>Micrandreae</taxon>
        <taxon>Hevea</taxon>
    </lineage>
</organism>